<dbReference type="RefSeq" id="WP_061995011.1">
    <property type="nucleotide sequence ID" value="NZ_JAAGPU010000001.1"/>
</dbReference>
<evidence type="ECO:0000313" key="6">
    <source>
        <dbReference type="EMBL" id="NEU03364.1"/>
    </source>
</evidence>
<organism evidence="6 7">
    <name type="scientific">Clostridium senegalense</name>
    <dbReference type="NCBI Taxonomy" id="1465809"/>
    <lineage>
        <taxon>Bacteria</taxon>
        <taxon>Bacillati</taxon>
        <taxon>Bacillota</taxon>
        <taxon>Clostridia</taxon>
        <taxon>Eubacteriales</taxon>
        <taxon>Clostridiaceae</taxon>
        <taxon>Clostridium</taxon>
    </lineage>
</organism>
<proteinExistence type="inferred from homology"/>
<dbReference type="Proteomes" id="UP000481872">
    <property type="component" value="Unassembled WGS sequence"/>
</dbReference>
<name>A0A6M0GZP3_9CLOT</name>
<dbReference type="GO" id="GO:0006508">
    <property type="term" value="P:proteolysis"/>
    <property type="evidence" value="ECO:0007669"/>
    <property type="project" value="UniProtKB-KW"/>
</dbReference>
<accession>A0A6M0GZP3</accession>
<dbReference type="PANTHER" id="PTHR47053:SF1">
    <property type="entry name" value="MUREIN DD-ENDOPEPTIDASE MEPH-RELATED"/>
    <property type="match status" value="1"/>
</dbReference>
<dbReference type="InterPro" id="IPR000064">
    <property type="entry name" value="NLP_P60_dom"/>
</dbReference>
<dbReference type="Pfam" id="PF00877">
    <property type="entry name" value="NLPC_P60"/>
    <property type="match status" value="1"/>
</dbReference>
<evidence type="ECO:0000259" key="5">
    <source>
        <dbReference type="PROSITE" id="PS51935"/>
    </source>
</evidence>
<dbReference type="SUPFAM" id="SSF54001">
    <property type="entry name" value="Cysteine proteinases"/>
    <property type="match status" value="1"/>
</dbReference>
<feature type="domain" description="NlpC/P60" evidence="5">
    <location>
        <begin position="75"/>
        <end position="197"/>
    </location>
</feature>
<keyword evidence="4" id="KW-0788">Thiol protease</keyword>
<dbReference type="InterPro" id="IPR051202">
    <property type="entry name" value="Peptidase_C40"/>
</dbReference>
<dbReference type="GO" id="GO:0008234">
    <property type="term" value="F:cysteine-type peptidase activity"/>
    <property type="evidence" value="ECO:0007669"/>
    <property type="project" value="UniProtKB-KW"/>
</dbReference>
<dbReference type="AlphaFoldDB" id="A0A6M0GZP3"/>
<gene>
    <name evidence="6" type="ORF">G3M99_00560</name>
</gene>
<evidence type="ECO:0000256" key="2">
    <source>
        <dbReference type="ARBA" id="ARBA00022670"/>
    </source>
</evidence>
<comment type="similarity">
    <text evidence="1">Belongs to the peptidase C40 family.</text>
</comment>
<evidence type="ECO:0000313" key="7">
    <source>
        <dbReference type="Proteomes" id="UP000481872"/>
    </source>
</evidence>
<keyword evidence="3" id="KW-0378">Hydrolase</keyword>
<evidence type="ECO:0000256" key="1">
    <source>
        <dbReference type="ARBA" id="ARBA00007074"/>
    </source>
</evidence>
<protein>
    <submittedName>
        <fullName evidence="6">C40 family peptidase</fullName>
    </submittedName>
</protein>
<dbReference type="EMBL" id="JAAGPU010000001">
    <property type="protein sequence ID" value="NEU03364.1"/>
    <property type="molecule type" value="Genomic_DNA"/>
</dbReference>
<reference evidence="6 7" key="1">
    <citation type="submission" date="2020-02" db="EMBL/GenBank/DDBJ databases">
        <title>Genome assembly of a novel Clostridium senegalense strain.</title>
        <authorList>
            <person name="Gupta T.B."/>
            <person name="Jauregui R."/>
            <person name="Maclean P."/>
            <person name="Nawarathana A."/>
            <person name="Brightwell G."/>
        </authorList>
    </citation>
    <scope>NUCLEOTIDE SEQUENCE [LARGE SCALE GENOMIC DNA]</scope>
    <source>
        <strain evidence="6 7">AGRFS4</strain>
    </source>
</reference>
<dbReference type="PROSITE" id="PS51935">
    <property type="entry name" value="NLPC_P60"/>
    <property type="match status" value="1"/>
</dbReference>
<evidence type="ECO:0000256" key="3">
    <source>
        <dbReference type="ARBA" id="ARBA00022801"/>
    </source>
</evidence>
<sequence>MIKKTMIRKSVISIFLVFLIAVAFGNKITYAYTIFNEKINMKLRATTISTDKVITVSNSDENIERVSRGEEKNIPIESNEVVNISLSKLGRPYVEGAEGTESFDSAGFTKYIYGKYNVDLPHCVSKQIQFGKAVSKNELVNGDLVFLKTDNQNLSIAGVYVGNNNFVYADKTTGRVIKGSLINKYYSDVYVGARRIFD</sequence>
<keyword evidence="2" id="KW-0645">Protease</keyword>
<dbReference type="Gene3D" id="3.90.1720.10">
    <property type="entry name" value="endopeptidase domain like (from Nostoc punctiforme)"/>
    <property type="match status" value="1"/>
</dbReference>
<dbReference type="InterPro" id="IPR038765">
    <property type="entry name" value="Papain-like_cys_pep_sf"/>
</dbReference>
<dbReference type="PANTHER" id="PTHR47053">
    <property type="entry name" value="MUREIN DD-ENDOPEPTIDASE MEPH-RELATED"/>
    <property type="match status" value="1"/>
</dbReference>
<evidence type="ECO:0000256" key="4">
    <source>
        <dbReference type="ARBA" id="ARBA00022807"/>
    </source>
</evidence>
<comment type="caution">
    <text evidence="6">The sequence shown here is derived from an EMBL/GenBank/DDBJ whole genome shotgun (WGS) entry which is preliminary data.</text>
</comment>
<keyword evidence="7" id="KW-1185">Reference proteome</keyword>